<comment type="caution">
    <text evidence="2">The sequence shown here is derived from an EMBL/GenBank/DDBJ whole genome shotgun (WGS) entry which is preliminary data.</text>
</comment>
<organism evidence="2 3">
    <name type="scientific">Actinomortierella ambigua</name>
    <dbReference type="NCBI Taxonomy" id="1343610"/>
    <lineage>
        <taxon>Eukaryota</taxon>
        <taxon>Fungi</taxon>
        <taxon>Fungi incertae sedis</taxon>
        <taxon>Mucoromycota</taxon>
        <taxon>Mortierellomycotina</taxon>
        <taxon>Mortierellomycetes</taxon>
        <taxon>Mortierellales</taxon>
        <taxon>Mortierellaceae</taxon>
        <taxon>Actinomortierella</taxon>
    </lineage>
</organism>
<dbReference type="Proteomes" id="UP000807716">
    <property type="component" value="Unassembled WGS sequence"/>
</dbReference>
<feature type="region of interest" description="Disordered" evidence="1">
    <location>
        <begin position="25"/>
        <end position="70"/>
    </location>
</feature>
<protein>
    <submittedName>
        <fullName evidence="2">Uncharacterized protein</fullName>
    </submittedName>
</protein>
<name>A0A9P6TUR4_9FUNG</name>
<dbReference type="AlphaFoldDB" id="A0A9P6TUR4"/>
<evidence type="ECO:0000313" key="2">
    <source>
        <dbReference type="EMBL" id="KAG0247420.1"/>
    </source>
</evidence>
<accession>A0A9P6TUR4</accession>
<sequence length="166" mass="19164">MELNHLYLSCPSLRELIVSALCQRVSKDDEEEEDEDDSDDNELQEEYYVFDPSDDDSLDDDDDDDEDNEECQVDMEEMKTKVFALRRFQVSTGTNYLPVSFSTLLRGLLKQMPGLERLALAAMPLGRIRELRMLVEMCRFDRLTELRLGTLHNHVDLLATIPSGQL</sequence>
<evidence type="ECO:0000256" key="1">
    <source>
        <dbReference type="SAM" id="MobiDB-lite"/>
    </source>
</evidence>
<feature type="non-terminal residue" evidence="2">
    <location>
        <position position="166"/>
    </location>
</feature>
<feature type="compositionally biased region" description="Acidic residues" evidence="1">
    <location>
        <begin position="52"/>
        <end position="70"/>
    </location>
</feature>
<keyword evidence="3" id="KW-1185">Reference proteome</keyword>
<proteinExistence type="predicted"/>
<evidence type="ECO:0000313" key="3">
    <source>
        <dbReference type="Proteomes" id="UP000807716"/>
    </source>
</evidence>
<feature type="compositionally biased region" description="Acidic residues" evidence="1">
    <location>
        <begin position="28"/>
        <end position="45"/>
    </location>
</feature>
<dbReference type="EMBL" id="JAAAJB010001739">
    <property type="protein sequence ID" value="KAG0247420.1"/>
    <property type="molecule type" value="Genomic_DNA"/>
</dbReference>
<gene>
    <name evidence="2" type="ORF">DFQ27_002048</name>
</gene>
<reference evidence="2" key="1">
    <citation type="journal article" date="2020" name="Fungal Divers.">
        <title>Resolving the Mortierellaceae phylogeny through synthesis of multi-gene phylogenetics and phylogenomics.</title>
        <authorList>
            <person name="Vandepol N."/>
            <person name="Liber J."/>
            <person name="Desiro A."/>
            <person name="Na H."/>
            <person name="Kennedy M."/>
            <person name="Barry K."/>
            <person name="Grigoriev I.V."/>
            <person name="Miller A.N."/>
            <person name="O'Donnell K."/>
            <person name="Stajich J.E."/>
            <person name="Bonito G."/>
        </authorList>
    </citation>
    <scope>NUCLEOTIDE SEQUENCE</scope>
    <source>
        <strain evidence="2">BC1065</strain>
    </source>
</reference>